<dbReference type="SUPFAM" id="SSF55920">
    <property type="entry name" value="Creatinase/aminopeptidase"/>
    <property type="match status" value="1"/>
</dbReference>
<dbReference type="GO" id="GO:0004177">
    <property type="term" value="F:aminopeptidase activity"/>
    <property type="evidence" value="ECO:0007669"/>
    <property type="project" value="UniProtKB-KW"/>
</dbReference>
<keyword evidence="6" id="KW-1185">Reference proteome</keyword>
<dbReference type="GO" id="GO:0006508">
    <property type="term" value="P:proteolysis"/>
    <property type="evidence" value="ECO:0007669"/>
    <property type="project" value="UniProtKB-KW"/>
</dbReference>
<reference evidence="5" key="1">
    <citation type="journal article" date="2021" name="IMA Fungus">
        <title>Genomic characterization of three marine fungi, including Emericellopsis atlantica sp. nov. with signatures of a generalist lifestyle and marine biomass degradation.</title>
        <authorList>
            <person name="Hagestad O.C."/>
            <person name="Hou L."/>
            <person name="Andersen J.H."/>
            <person name="Hansen E.H."/>
            <person name="Altermark B."/>
            <person name="Li C."/>
            <person name="Kuhnert E."/>
            <person name="Cox R.J."/>
            <person name="Crous P.W."/>
            <person name="Spatafora J.W."/>
            <person name="Lail K."/>
            <person name="Amirebrahimi M."/>
            <person name="Lipzen A."/>
            <person name="Pangilinan J."/>
            <person name="Andreopoulos W."/>
            <person name="Hayes R.D."/>
            <person name="Ng V."/>
            <person name="Grigoriev I.V."/>
            <person name="Jackson S.A."/>
            <person name="Sutton T.D.S."/>
            <person name="Dobson A.D.W."/>
            <person name="Rama T."/>
        </authorList>
    </citation>
    <scope>NUCLEOTIDE SEQUENCE</scope>
    <source>
        <strain evidence="5">TRa3180A</strain>
    </source>
</reference>
<accession>A0A9P8CJ98</accession>
<feature type="domain" description="Peptidase M24" evidence="4">
    <location>
        <begin position="53"/>
        <end position="117"/>
    </location>
</feature>
<dbReference type="Proteomes" id="UP000887226">
    <property type="component" value="Unassembled WGS sequence"/>
</dbReference>
<dbReference type="GO" id="GO:0008235">
    <property type="term" value="F:metalloexopeptidase activity"/>
    <property type="evidence" value="ECO:0007669"/>
    <property type="project" value="TreeGrafter"/>
</dbReference>
<dbReference type="PANTHER" id="PTHR45777:SF2">
    <property type="entry name" value="METHIONINE AMINOPEPTIDASE 2"/>
    <property type="match status" value="1"/>
</dbReference>
<dbReference type="Gene3D" id="3.90.230.10">
    <property type="entry name" value="Creatinase/methionine aminopeptidase superfamily"/>
    <property type="match status" value="1"/>
</dbReference>
<keyword evidence="2" id="KW-0645">Protease</keyword>
<dbReference type="AlphaFoldDB" id="A0A9P8CJ98"/>
<keyword evidence="3" id="KW-0378">Hydrolase</keyword>
<proteinExistence type="predicted"/>
<gene>
    <name evidence="5" type="ORF">BJ878DRAFT_476280</name>
</gene>
<protein>
    <recommendedName>
        <fullName evidence="4">Peptidase M24 domain-containing protein</fullName>
    </recommendedName>
</protein>
<dbReference type="Pfam" id="PF00557">
    <property type="entry name" value="Peptidase_M24"/>
    <property type="match status" value="1"/>
</dbReference>
<dbReference type="OrthoDB" id="7848262at2759"/>
<evidence type="ECO:0000256" key="1">
    <source>
        <dbReference type="ARBA" id="ARBA00022438"/>
    </source>
</evidence>
<comment type="caution">
    <text evidence="5">The sequence shown here is derived from an EMBL/GenBank/DDBJ whole genome shotgun (WGS) entry which is preliminary data.</text>
</comment>
<dbReference type="EMBL" id="MU253745">
    <property type="protein sequence ID" value="KAG9248670.1"/>
    <property type="molecule type" value="Genomic_DNA"/>
</dbReference>
<organism evidence="5 6">
    <name type="scientific">Calycina marina</name>
    <dbReference type="NCBI Taxonomy" id="1763456"/>
    <lineage>
        <taxon>Eukaryota</taxon>
        <taxon>Fungi</taxon>
        <taxon>Dikarya</taxon>
        <taxon>Ascomycota</taxon>
        <taxon>Pezizomycotina</taxon>
        <taxon>Leotiomycetes</taxon>
        <taxon>Helotiales</taxon>
        <taxon>Pezizellaceae</taxon>
        <taxon>Calycina</taxon>
    </lineage>
</organism>
<keyword evidence="1" id="KW-0031">Aminopeptidase</keyword>
<evidence type="ECO:0000313" key="5">
    <source>
        <dbReference type="EMBL" id="KAG9248670.1"/>
    </source>
</evidence>
<evidence type="ECO:0000313" key="6">
    <source>
        <dbReference type="Proteomes" id="UP000887226"/>
    </source>
</evidence>
<dbReference type="InterPro" id="IPR000994">
    <property type="entry name" value="Pept_M24"/>
</dbReference>
<evidence type="ECO:0000256" key="3">
    <source>
        <dbReference type="ARBA" id="ARBA00022801"/>
    </source>
</evidence>
<dbReference type="InterPro" id="IPR036005">
    <property type="entry name" value="Creatinase/aminopeptidase-like"/>
</dbReference>
<sequence>MDDKFLSDYRQVTEVHGQVLQYSQTIIIPGKSLIQIVVEIEEGYTPNSGFRDIVLKHDDVIGIDFGVHINGRIIDSTSTMTFEETDPIYDNLLASVEDATNTGIRHSGIDVRMSEIGSFPYIFSSYSKNLVKYNKEETEALGDWHEIQRTKAEGNGNGKKWLNGVSVESLREVKEYGEEKLIGHVGLWRRVYLAVGDEEVRKRMQRGRLVIWQLNGDWVVTSRRVFKKNGFVFLKNLPDATELQESKTGMKGKKASLTAMEGSQQKKAYRKIWLSYLALSAYPFKSSGIIRWVSKKFIGDKIGLFLSRVIELA</sequence>
<evidence type="ECO:0000259" key="4">
    <source>
        <dbReference type="Pfam" id="PF00557"/>
    </source>
</evidence>
<evidence type="ECO:0000256" key="2">
    <source>
        <dbReference type="ARBA" id="ARBA00022670"/>
    </source>
</evidence>
<dbReference type="GO" id="GO:0005737">
    <property type="term" value="C:cytoplasm"/>
    <property type="evidence" value="ECO:0007669"/>
    <property type="project" value="TreeGrafter"/>
</dbReference>
<name>A0A9P8CJ98_9HELO</name>
<dbReference type="PANTHER" id="PTHR45777">
    <property type="entry name" value="METHIONINE AMINOPEPTIDASE 2"/>
    <property type="match status" value="1"/>
</dbReference>
<dbReference type="InterPro" id="IPR050247">
    <property type="entry name" value="Met_Aminopeptidase_Type2"/>
</dbReference>